<dbReference type="STRING" id="1385512.N784_02430"/>
<evidence type="ECO:0000256" key="4">
    <source>
        <dbReference type="ARBA" id="ARBA00022692"/>
    </source>
</evidence>
<evidence type="ECO:0000256" key="2">
    <source>
        <dbReference type="ARBA" id="ARBA00022448"/>
    </source>
</evidence>
<dbReference type="eggNOG" id="COG1175">
    <property type="taxonomic scope" value="Bacteria"/>
</dbReference>
<dbReference type="SUPFAM" id="SSF161098">
    <property type="entry name" value="MetI-like"/>
    <property type="match status" value="1"/>
</dbReference>
<keyword evidence="2 7" id="KW-0813">Transport</keyword>
<gene>
    <name evidence="9" type="ORF">N784_02430</name>
</gene>
<feature type="transmembrane region" description="Helical" evidence="7">
    <location>
        <begin position="244"/>
        <end position="265"/>
    </location>
</feature>
<dbReference type="Proteomes" id="UP000030401">
    <property type="component" value="Unassembled WGS sequence"/>
</dbReference>
<feature type="transmembrane region" description="Helical" evidence="7">
    <location>
        <begin position="185"/>
        <end position="206"/>
    </location>
</feature>
<dbReference type="Gene3D" id="1.10.3720.10">
    <property type="entry name" value="MetI-like"/>
    <property type="match status" value="1"/>
</dbReference>
<evidence type="ECO:0000256" key="1">
    <source>
        <dbReference type="ARBA" id="ARBA00004651"/>
    </source>
</evidence>
<proteinExistence type="inferred from homology"/>
<dbReference type="InterPro" id="IPR035906">
    <property type="entry name" value="MetI-like_sf"/>
</dbReference>
<feature type="transmembrane region" description="Helical" evidence="7">
    <location>
        <begin position="136"/>
        <end position="156"/>
    </location>
</feature>
<keyword evidence="6 7" id="KW-0472">Membrane</keyword>
<accession>A0A0A5G7F0</accession>
<evidence type="ECO:0000313" key="9">
    <source>
        <dbReference type="EMBL" id="KGX87000.1"/>
    </source>
</evidence>
<comment type="similarity">
    <text evidence="7">Belongs to the binding-protein-dependent transport system permease family.</text>
</comment>
<dbReference type="PANTHER" id="PTHR30193">
    <property type="entry name" value="ABC TRANSPORTER PERMEASE PROTEIN"/>
    <property type="match status" value="1"/>
</dbReference>
<dbReference type="PROSITE" id="PS50928">
    <property type="entry name" value="ABC_TM1"/>
    <property type="match status" value="1"/>
</dbReference>
<comment type="caution">
    <text evidence="9">The sequence shown here is derived from an EMBL/GenBank/DDBJ whole genome shotgun (WGS) entry which is preliminary data.</text>
</comment>
<comment type="subcellular location">
    <subcellularLocation>
        <location evidence="1 7">Cell membrane</location>
        <topology evidence="1 7">Multi-pass membrane protein</topology>
    </subcellularLocation>
</comment>
<keyword evidence="3" id="KW-1003">Cell membrane</keyword>
<organism evidence="9 10">
    <name type="scientific">Pontibacillus litoralis JSM 072002</name>
    <dbReference type="NCBI Taxonomy" id="1385512"/>
    <lineage>
        <taxon>Bacteria</taxon>
        <taxon>Bacillati</taxon>
        <taxon>Bacillota</taxon>
        <taxon>Bacilli</taxon>
        <taxon>Bacillales</taxon>
        <taxon>Bacillaceae</taxon>
        <taxon>Pontibacillus</taxon>
    </lineage>
</organism>
<dbReference type="InterPro" id="IPR051393">
    <property type="entry name" value="ABC_transporter_permease"/>
</dbReference>
<name>A0A0A5G7F0_9BACI</name>
<dbReference type="AlphaFoldDB" id="A0A0A5G7F0"/>
<reference evidence="9 10" key="1">
    <citation type="submission" date="2013-08" db="EMBL/GenBank/DDBJ databases">
        <authorList>
            <person name="Huang J."/>
            <person name="Wang G."/>
        </authorList>
    </citation>
    <scope>NUCLEOTIDE SEQUENCE [LARGE SCALE GENOMIC DNA]</scope>
    <source>
        <strain evidence="9 10">JSM 072002</strain>
    </source>
</reference>
<dbReference type="PANTHER" id="PTHR30193:SF37">
    <property type="entry name" value="INNER MEMBRANE ABC TRANSPORTER PERMEASE PROTEIN YCJO"/>
    <property type="match status" value="1"/>
</dbReference>
<dbReference type="GO" id="GO:0055085">
    <property type="term" value="P:transmembrane transport"/>
    <property type="evidence" value="ECO:0007669"/>
    <property type="project" value="InterPro"/>
</dbReference>
<feature type="transmembrane region" description="Helical" evidence="7">
    <location>
        <begin position="49"/>
        <end position="75"/>
    </location>
</feature>
<evidence type="ECO:0000256" key="3">
    <source>
        <dbReference type="ARBA" id="ARBA00022475"/>
    </source>
</evidence>
<dbReference type="GO" id="GO:0005886">
    <property type="term" value="C:plasma membrane"/>
    <property type="evidence" value="ECO:0007669"/>
    <property type="project" value="UniProtKB-SubCell"/>
</dbReference>
<evidence type="ECO:0000259" key="8">
    <source>
        <dbReference type="PROSITE" id="PS50928"/>
    </source>
</evidence>
<dbReference type="CDD" id="cd06261">
    <property type="entry name" value="TM_PBP2"/>
    <property type="match status" value="1"/>
</dbReference>
<keyword evidence="10" id="KW-1185">Reference proteome</keyword>
<evidence type="ECO:0000313" key="10">
    <source>
        <dbReference type="Proteomes" id="UP000030401"/>
    </source>
</evidence>
<sequence length="272" mass="31058">MPLAVFWFFPMFVSIWLSFTNWDYISPTFDYVGVENYTTTLTSADFYQALWNTALFAVMTIIPTIIIGLLLALLLRKGLKGETWFRAFLFSPWITPMVAMSIVWTWIYEPDVGLMNQVLGWFHLPQPDWLTDSDTAIWAIIIVTVWKNAGWAMLFYSDALSKIPNDLYEVSHLEGASGLQRIKTVVLPLVSPTTLFLAIVSAINAIQAYDQIQVMTQGGPSGSTRTLLYLYYQMAFEQFQMGQATALATIIVVFTMLLSLIMFYASKRWVHY</sequence>
<feature type="domain" description="ABC transmembrane type-1" evidence="8">
    <location>
        <begin position="50"/>
        <end position="262"/>
    </location>
</feature>
<protein>
    <submittedName>
        <fullName evidence="9">ABC transporter</fullName>
    </submittedName>
</protein>
<evidence type="ECO:0000256" key="6">
    <source>
        <dbReference type="ARBA" id="ARBA00023136"/>
    </source>
</evidence>
<dbReference type="InterPro" id="IPR000515">
    <property type="entry name" value="MetI-like"/>
</dbReference>
<dbReference type="Pfam" id="PF00528">
    <property type="entry name" value="BPD_transp_1"/>
    <property type="match status" value="1"/>
</dbReference>
<evidence type="ECO:0000256" key="5">
    <source>
        <dbReference type="ARBA" id="ARBA00022989"/>
    </source>
</evidence>
<keyword evidence="4 7" id="KW-0812">Transmembrane</keyword>
<evidence type="ECO:0000256" key="7">
    <source>
        <dbReference type="RuleBase" id="RU363032"/>
    </source>
</evidence>
<keyword evidence="5 7" id="KW-1133">Transmembrane helix</keyword>
<feature type="transmembrane region" description="Helical" evidence="7">
    <location>
        <begin position="87"/>
        <end position="107"/>
    </location>
</feature>
<dbReference type="EMBL" id="AVPG01000009">
    <property type="protein sequence ID" value="KGX87000.1"/>
    <property type="molecule type" value="Genomic_DNA"/>
</dbReference>